<dbReference type="InterPro" id="IPR011013">
    <property type="entry name" value="Gal_mutarotase_sf_dom"/>
</dbReference>
<evidence type="ECO:0000259" key="9">
    <source>
        <dbReference type="Pfam" id="PF02278"/>
    </source>
</evidence>
<comment type="similarity">
    <text evidence="2">Belongs to the polysaccharide lyase 8 family.</text>
</comment>
<dbReference type="GO" id="GO:0030246">
    <property type="term" value="F:carbohydrate binding"/>
    <property type="evidence" value="ECO:0007669"/>
    <property type="project" value="InterPro"/>
</dbReference>
<keyword evidence="7" id="KW-0479">Metal-binding</keyword>
<keyword evidence="8" id="KW-0812">Transmembrane</keyword>
<dbReference type="Pfam" id="PF09092">
    <property type="entry name" value="Lyase_N"/>
    <property type="match status" value="1"/>
</dbReference>
<dbReference type="PIRSF" id="PIRSF034515">
    <property type="entry name" value="Chondroitinase"/>
    <property type="match status" value="1"/>
</dbReference>
<evidence type="ECO:0000259" key="10">
    <source>
        <dbReference type="Pfam" id="PF09092"/>
    </source>
</evidence>
<dbReference type="Pfam" id="PF02278">
    <property type="entry name" value="Lyase_8"/>
    <property type="match status" value="1"/>
</dbReference>
<feature type="domain" description="Polysaccharide lyase family 8 central" evidence="9">
    <location>
        <begin position="609"/>
        <end position="856"/>
    </location>
</feature>
<dbReference type="InterPro" id="IPR039174">
    <property type="entry name" value="Chondroitin_ABC_lyase"/>
</dbReference>
<dbReference type="GO" id="GO:0046872">
    <property type="term" value="F:metal ion binding"/>
    <property type="evidence" value="ECO:0007669"/>
    <property type="project" value="UniProtKB-KW"/>
</dbReference>
<comment type="caution">
    <text evidence="12">The sequence shown here is derived from an EMBL/GenBank/DDBJ whole genome shotgun (WGS) entry which is preliminary data.</text>
</comment>
<keyword evidence="4 7" id="KW-0106">Calcium</keyword>
<dbReference type="GO" id="GO:0005576">
    <property type="term" value="C:extracellular region"/>
    <property type="evidence" value="ECO:0007669"/>
    <property type="project" value="InterPro"/>
</dbReference>
<dbReference type="InterPro" id="IPR003159">
    <property type="entry name" value="Lyase_8_central_dom"/>
</dbReference>
<dbReference type="InterPro" id="IPR015176">
    <property type="entry name" value="Lyase_N"/>
</dbReference>
<dbReference type="GO" id="GO:0042597">
    <property type="term" value="C:periplasmic space"/>
    <property type="evidence" value="ECO:0007669"/>
    <property type="project" value="TreeGrafter"/>
</dbReference>
<dbReference type="InterPro" id="IPR008929">
    <property type="entry name" value="Chondroitin_lyas"/>
</dbReference>
<protein>
    <submittedName>
        <fullName evidence="12">Polysaccharide lyase family 8, super-sandwich domain protein</fullName>
    </submittedName>
</protein>
<dbReference type="Proteomes" id="UP000004713">
    <property type="component" value="Unassembled WGS sequence"/>
</dbReference>
<gene>
    <name evidence="12" type="ORF">BACSTE_02279</name>
</gene>
<proteinExistence type="inferred from homology"/>
<dbReference type="Gene3D" id="2.60.220.10">
    <property type="entry name" value="Polysaccharide lyase family 8-like, C-terminal"/>
    <property type="match status" value="1"/>
</dbReference>
<keyword evidence="8" id="KW-1133">Transmembrane helix</keyword>
<dbReference type="InterPro" id="IPR008979">
    <property type="entry name" value="Galactose-bd-like_sf"/>
</dbReference>
<evidence type="ECO:0000256" key="5">
    <source>
        <dbReference type="ARBA" id="ARBA00023239"/>
    </source>
</evidence>
<feature type="transmembrane region" description="Helical" evidence="8">
    <location>
        <begin position="38"/>
        <end position="58"/>
    </location>
</feature>
<feature type="domain" description="Lyase N-terminal" evidence="10">
    <location>
        <begin position="55"/>
        <end position="212"/>
    </location>
</feature>
<comment type="cofactor">
    <cofactor evidence="1">
        <name>Ca(2+)</name>
        <dbReference type="ChEBI" id="CHEBI:29108"/>
    </cofactor>
</comment>
<organism evidence="12 13">
    <name type="scientific">Bacteroides stercoris ATCC 43183</name>
    <dbReference type="NCBI Taxonomy" id="449673"/>
    <lineage>
        <taxon>Bacteria</taxon>
        <taxon>Pseudomonadati</taxon>
        <taxon>Bacteroidota</taxon>
        <taxon>Bacteroidia</taxon>
        <taxon>Bacteroidales</taxon>
        <taxon>Bacteroidaceae</taxon>
        <taxon>Bacteroides</taxon>
    </lineage>
</organism>
<feature type="domain" description="Lyase catalytic" evidence="11">
    <location>
        <begin position="242"/>
        <end position="577"/>
    </location>
</feature>
<evidence type="ECO:0000259" key="11">
    <source>
        <dbReference type="Pfam" id="PF09093"/>
    </source>
</evidence>
<evidence type="ECO:0000313" key="13">
    <source>
        <dbReference type="Proteomes" id="UP000004713"/>
    </source>
</evidence>
<dbReference type="AlphaFoldDB" id="B0NS16"/>
<dbReference type="PANTHER" id="PTHR37322">
    <property type="match status" value="1"/>
</dbReference>
<evidence type="ECO:0000256" key="7">
    <source>
        <dbReference type="PIRSR" id="PIRSR034515-3"/>
    </source>
</evidence>
<dbReference type="Gene3D" id="1.50.10.100">
    <property type="entry name" value="Chondroitin AC/alginate lyase"/>
    <property type="match status" value="1"/>
</dbReference>
<dbReference type="PANTHER" id="PTHR37322:SF3">
    <property type="entry name" value="CHONDROITIN SULFATE ABC EXOLYASE"/>
    <property type="match status" value="1"/>
</dbReference>
<accession>B0NS16</accession>
<evidence type="ECO:0000256" key="1">
    <source>
        <dbReference type="ARBA" id="ARBA00001913"/>
    </source>
</evidence>
<dbReference type="GO" id="GO:0006027">
    <property type="term" value="P:glycosaminoglycan catabolic process"/>
    <property type="evidence" value="ECO:0007669"/>
    <property type="project" value="InterPro"/>
</dbReference>
<dbReference type="Gene3D" id="2.60.120.430">
    <property type="entry name" value="Galactose-binding lectin"/>
    <property type="match status" value="1"/>
</dbReference>
<comment type="subunit">
    <text evidence="3">Monomer.</text>
</comment>
<evidence type="ECO:0000256" key="4">
    <source>
        <dbReference type="ARBA" id="ARBA00022837"/>
    </source>
</evidence>
<dbReference type="SUPFAM" id="SSF49863">
    <property type="entry name" value="Hyaluronate lyase-like, C-terminal domain"/>
    <property type="match status" value="1"/>
</dbReference>
<feature type="binding site" evidence="7">
    <location>
        <position position="192"/>
    </location>
    <ligand>
        <name>Ca(2+)</name>
        <dbReference type="ChEBI" id="CHEBI:29108"/>
    </ligand>
</feature>
<reference evidence="12 13" key="1">
    <citation type="submission" date="2007-11" db="EMBL/GenBank/DDBJ databases">
        <title>Draft genome sequence of Bacteroides stercoris(ATCC 43183).</title>
        <authorList>
            <person name="Sudarsanam P."/>
            <person name="Ley R."/>
            <person name="Guruge J."/>
            <person name="Turnbaugh P.J."/>
            <person name="Mahowald M."/>
            <person name="Liep D."/>
            <person name="Gordon J."/>
        </authorList>
    </citation>
    <scope>NUCLEOTIDE SEQUENCE [LARGE SCALE GENOMIC DNA]</scope>
    <source>
        <strain evidence="12 13">ATCC 43183</strain>
    </source>
</reference>
<evidence type="ECO:0000313" key="12">
    <source>
        <dbReference type="EMBL" id="EDS14592.1"/>
    </source>
</evidence>
<dbReference type="InterPro" id="IPR011071">
    <property type="entry name" value="Lyase_8-like_C"/>
</dbReference>
<evidence type="ECO:0000256" key="2">
    <source>
        <dbReference type="ARBA" id="ARBA00006699"/>
    </source>
</evidence>
<dbReference type="InterPro" id="IPR024200">
    <property type="entry name" value="Chondroitinase_ABC_I"/>
</dbReference>
<dbReference type="EMBL" id="ABFZ02000020">
    <property type="protein sequence ID" value="EDS14592.1"/>
    <property type="molecule type" value="Genomic_DNA"/>
</dbReference>
<dbReference type="GO" id="GO:0034000">
    <property type="term" value="F:chondroitin-sulfate-ABC endolyase activity"/>
    <property type="evidence" value="ECO:0007669"/>
    <property type="project" value="InterPro"/>
</dbReference>
<dbReference type="SUPFAM" id="SSF49785">
    <property type="entry name" value="Galactose-binding domain-like"/>
    <property type="match status" value="1"/>
</dbReference>
<feature type="active site" description="Proton donor" evidence="6">
    <location>
        <position position="479"/>
    </location>
</feature>
<dbReference type="Gene3D" id="2.70.98.10">
    <property type="match status" value="1"/>
</dbReference>
<dbReference type="eggNOG" id="ENOG502Z8J1">
    <property type="taxonomic scope" value="Bacteria"/>
</dbReference>
<sequence length="999" mass="113961">MKQSAVPSGKRWRQNASTSETTSFFAYLLKFRNMYRFYLLYCLFLCFGNILFAQTTGFEKGVPQSFCTVQPNELSSSEEFYKEGKRSLAWQFSPRSVLTVKLDTPLHLDSISKEKRGITLWIYNEQARKDSLRFEFFSPTGHVSYRFGFRLNAQGWRACWIGFAHMKGDKQENTIAGYRIVAPDNNGRVFFDRLVFPVKEMNQRTTPDMQMPYNNSLTFRDLWHWCRVWQWEQLEYDLPLPATLTPTEKQELQTIEERLTKVLTADKVSQGKIDKAYATFQKAQIQRSGNGFTGAPLVVPDDKLNRKKGEISLNDLETMLSGFAYDAYYNQSKDAEHKYFLVWDYAMNQGFAFGSGMGTNHHYGYQIRKIYTTAWLMRDKIRQAPTCDNILSTLSFWAALQETRKACGKNRDELLDTWHTLLMPKIVSAMMTKDERERVRALKGLSRWVSTSLRYTPGTIGGIKVDGTTFHHGGFYPAYTTGALAMLGQFTNLTNKTSYQLTLSARKVLKSALIAMRNYCNKYEWGVGISGRHPFGGSMKDDDIDAFAYLALSGDFSDKGEPFDHQLAADYLRLCKRNTPEAAYFKQQGILPATAPQGFFVYNYGSAGIFRRNNWMVTLKGYNTDVWGAEIYTKDNRYGRYQSYGSVQIMGAPSRKASGYNENGWDWNRLPGTTTIHLPFELLNSPLPGTTMARSKEKFAGASSLKNQNGMFAMKLMERDLKNFTGDFVARKSVFCFDNRLICLGTDIKNSNSDYPTETTLFQHVFRPGKDFIRITGEKEQQIGLQQELPASDTQPVCLEDGCGNLYFVKDGKVKVQITEQESRHEKLRTPTTGTFASAWIAHGTAPKDGSYEYMVWIQPSGKELKTHVPAATYKVIQRDRKMHAVNDILTGTMAYAVFEDTKPAADNVFSFLPAETMVMYQKENNALVMSVCTPNLNIAEKTFTTKEPSRIIIKELELKGKWHVSAYDKRVKTTYRTGTTQLSVECQHGQPVEFTLIQ</sequence>
<reference evidence="12 13" key="2">
    <citation type="submission" date="2007-11" db="EMBL/GenBank/DDBJ databases">
        <authorList>
            <person name="Fulton L."/>
            <person name="Clifton S."/>
            <person name="Fulton B."/>
            <person name="Xu J."/>
            <person name="Minx P."/>
            <person name="Pepin K.H."/>
            <person name="Johnson M."/>
            <person name="Thiruvilangam P."/>
            <person name="Bhonagiri V."/>
            <person name="Nash W.E."/>
            <person name="Mardis E.R."/>
            <person name="Wilson R.K."/>
        </authorList>
    </citation>
    <scope>NUCLEOTIDE SEQUENCE [LARGE SCALE GENOMIC DNA]</scope>
    <source>
        <strain evidence="12 13">ATCC 43183</strain>
    </source>
</reference>
<dbReference type="SUPFAM" id="SSF48230">
    <property type="entry name" value="Chondroitin AC/alginate lyase"/>
    <property type="match status" value="1"/>
</dbReference>
<evidence type="ECO:0000256" key="8">
    <source>
        <dbReference type="SAM" id="Phobius"/>
    </source>
</evidence>
<dbReference type="GO" id="GO:0005975">
    <property type="term" value="P:carbohydrate metabolic process"/>
    <property type="evidence" value="ECO:0007669"/>
    <property type="project" value="InterPro"/>
</dbReference>
<dbReference type="Pfam" id="PF09093">
    <property type="entry name" value="Lyase_catalyt"/>
    <property type="match status" value="1"/>
</dbReference>
<keyword evidence="8" id="KW-0472">Membrane</keyword>
<dbReference type="InterPro" id="IPR015177">
    <property type="entry name" value="Lyase_catalyt"/>
</dbReference>
<dbReference type="HOGENOM" id="CLU_011258_0_0_10"/>
<feature type="active site" description="Proton acceptor" evidence="6">
    <location>
        <position position="472"/>
    </location>
</feature>
<dbReference type="SUPFAM" id="SSF74650">
    <property type="entry name" value="Galactose mutarotase-like"/>
    <property type="match status" value="1"/>
</dbReference>
<feature type="active site" description="Proton acceptor" evidence="6">
    <location>
        <position position="362"/>
    </location>
</feature>
<evidence type="ECO:0000256" key="6">
    <source>
        <dbReference type="PIRSR" id="PIRSR034515-1"/>
    </source>
</evidence>
<dbReference type="CAZy" id="PL8">
    <property type="family name" value="Polysaccharide Lyase Family 8"/>
</dbReference>
<evidence type="ECO:0000256" key="3">
    <source>
        <dbReference type="ARBA" id="ARBA00011245"/>
    </source>
</evidence>
<name>B0NS16_BACSE</name>
<keyword evidence="5 12" id="KW-0456">Lyase</keyword>
<dbReference type="InterPro" id="IPR014718">
    <property type="entry name" value="GH-type_carb-bd"/>
</dbReference>